<dbReference type="AlphaFoldDB" id="A0A6J7P7R8"/>
<evidence type="ECO:0000313" key="2">
    <source>
        <dbReference type="EMBL" id="CAB5001261.1"/>
    </source>
</evidence>
<reference evidence="2" key="1">
    <citation type="submission" date="2020-05" db="EMBL/GenBank/DDBJ databases">
        <authorList>
            <person name="Chiriac C."/>
            <person name="Salcher M."/>
            <person name="Ghai R."/>
            <person name="Kavagutti S V."/>
        </authorList>
    </citation>
    <scope>NUCLEOTIDE SEQUENCE</scope>
</reference>
<feature type="region of interest" description="Disordered" evidence="1">
    <location>
        <begin position="202"/>
        <end position="228"/>
    </location>
</feature>
<dbReference type="EMBL" id="CAFBON010000207">
    <property type="protein sequence ID" value="CAB5001261.1"/>
    <property type="molecule type" value="Genomic_DNA"/>
</dbReference>
<feature type="compositionally biased region" description="Basic residues" evidence="1">
    <location>
        <begin position="55"/>
        <end position="66"/>
    </location>
</feature>
<evidence type="ECO:0000256" key="1">
    <source>
        <dbReference type="SAM" id="MobiDB-lite"/>
    </source>
</evidence>
<accession>A0A6J7P7R8</accession>
<feature type="region of interest" description="Disordered" evidence="1">
    <location>
        <begin position="27"/>
        <end position="66"/>
    </location>
</feature>
<proteinExistence type="predicted"/>
<feature type="compositionally biased region" description="Basic and acidic residues" evidence="1">
    <location>
        <begin position="98"/>
        <end position="117"/>
    </location>
</feature>
<sequence length="334" mass="37502">MRIATRLEQRPGNGARDRKFLDGTIHDRHERPTVPLLQPTRARGPRTGPRERLQCRRRRHQPTRHRCSACTLDSDVPRMPGGAALVLERFVVLVDHDNARETRTRRPDSGTRPDHHVNTAGGRRPVTGRDGDTEPSPAQPGREQAGAVHVRLNHQDRTRRTCCQQRRQRICARRETDYAAKRVENALLGRIPRARRRGNCLLDEGGRRSGEQEGAQPTGPAMGGPAGQIDHRLVGADAAPRSNGLEVLDIARGRELNDPRSNLARPERHSDNRADPYRVREFGRHDVIELLVEPRDVGYNPGDQRPIGHVPTAARKASSLVRCSQVKVCRSRPK</sequence>
<name>A0A6J7P7R8_9ZZZZ</name>
<feature type="region of interest" description="Disordered" evidence="1">
    <location>
        <begin position="98"/>
        <end position="148"/>
    </location>
</feature>
<organism evidence="2">
    <name type="scientific">freshwater metagenome</name>
    <dbReference type="NCBI Taxonomy" id="449393"/>
    <lineage>
        <taxon>unclassified sequences</taxon>
        <taxon>metagenomes</taxon>
        <taxon>ecological metagenomes</taxon>
    </lineage>
</organism>
<gene>
    <name evidence="2" type="ORF">UFOPK3954_01751</name>
</gene>
<protein>
    <submittedName>
        <fullName evidence="2">Unannotated protein</fullName>
    </submittedName>
</protein>